<sequence>MATPSRAAFDFTSTVGGAFVGAGGRDLNPERSTRQSASGATREPHANHTRITREPHATTYEHGLQHTNPR</sequence>
<dbReference type="Proteomes" id="UP000263012">
    <property type="component" value="Chromosome"/>
</dbReference>
<feature type="compositionally biased region" description="Basic and acidic residues" evidence="1">
    <location>
        <begin position="42"/>
        <end position="56"/>
    </location>
</feature>
<accession>A0A343TL16</accession>
<feature type="region of interest" description="Disordered" evidence="1">
    <location>
        <begin position="18"/>
        <end position="70"/>
    </location>
</feature>
<name>A0A343TL16_9EURY</name>
<reference evidence="3" key="1">
    <citation type="submission" date="2017-11" db="EMBL/GenBank/DDBJ databases">
        <title>Phenotypic and genomic properties of facultatively anaerobic sulfur-reducing natronoarchaea from hypersaline soda lakes.</title>
        <authorList>
            <person name="Sorokin D.Y."/>
            <person name="Kublanov I.V."/>
            <person name="Roman P."/>
            <person name="Sinninghe Damste J.S."/>
            <person name="Golyshin P.N."/>
            <person name="Rojo D."/>
            <person name="Ciordia S."/>
            <person name="Mena M.D.C."/>
            <person name="Ferrer M."/>
            <person name="Messina E."/>
            <person name="Smedile F."/>
            <person name="La Spada G."/>
            <person name="La Cono V."/>
            <person name="Yakimov M.M."/>
        </authorList>
    </citation>
    <scope>NUCLEOTIDE SEQUENCE [LARGE SCALE GENOMIC DNA]</scope>
    <source>
        <strain evidence="3">AArc-Sl</strain>
    </source>
</reference>
<evidence type="ECO:0000313" key="2">
    <source>
        <dbReference type="EMBL" id="AUX09788.1"/>
    </source>
</evidence>
<evidence type="ECO:0000256" key="1">
    <source>
        <dbReference type="SAM" id="MobiDB-lite"/>
    </source>
</evidence>
<dbReference type="KEGG" id="hdf:AArcSl_2163"/>
<dbReference type="AlphaFoldDB" id="A0A343TL16"/>
<dbReference type="EMBL" id="CP025066">
    <property type="protein sequence ID" value="AUX09788.1"/>
    <property type="molecule type" value="Genomic_DNA"/>
</dbReference>
<proteinExistence type="predicted"/>
<protein>
    <submittedName>
        <fullName evidence="2">Uncharacterized protein</fullName>
    </submittedName>
</protein>
<gene>
    <name evidence="2" type="ORF">AArcSl_2163</name>
</gene>
<evidence type="ECO:0000313" key="3">
    <source>
        <dbReference type="Proteomes" id="UP000263012"/>
    </source>
</evidence>
<keyword evidence="3" id="KW-1185">Reference proteome</keyword>
<organism evidence="2 3">
    <name type="scientific">Halalkaliarchaeum desulfuricum</name>
    <dbReference type="NCBI Taxonomy" id="2055893"/>
    <lineage>
        <taxon>Archaea</taxon>
        <taxon>Methanobacteriati</taxon>
        <taxon>Methanobacteriota</taxon>
        <taxon>Stenosarchaea group</taxon>
        <taxon>Halobacteria</taxon>
        <taxon>Halobacteriales</taxon>
        <taxon>Haloferacaceae</taxon>
        <taxon>Halalkaliarchaeum</taxon>
    </lineage>
</organism>